<organism evidence="2 3">
    <name type="scientific">Campylobacter lanienae</name>
    <dbReference type="NCBI Taxonomy" id="75658"/>
    <lineage>
        <taxon>Bacteria</taxon>
        <taxon>Pseudomonadati</taxon>
        <taxon>Campylobacterota</taxon>
        <taxon>Epsilonproteobacteria</taxon>
        <taxon>Campylobacterales</taxon>
        <taxon>Campylobacteraceae</taxon>
        <taxon>Campylobacter</taxon>
    </lineage>
</organism>
<dbReference type="Gene3D" id="3.30.2010.10">
    <property type="entry name" value="Metalloproteases ('zincins'), catalytic domain"/>
    <property type="match status" value="1"/>
</dbReference>
<reference evidence="2 3" key="1">
    <citation type="submission" date="2019-07" db="EMBL/GenBank/DDBJ databases">
        <title>Rapid identification of Enteric Bacteria from Whole Genome Sequences (WGS) using Average Nucleotide Identity (ANI).</title>
        <authorList>
            <person name="Lane C."/>
        </authorList>
    </citation>
    <scope>NUCLEOTIDE SEQUENCE [LARGE SCALE GENOMIC DNA]</scope>
    <source>
        <strain evidence="2 3">2013D-9588</strain>
    </source>
</reference>
<dbReference type="InterPro" id="IPR002725">
    <property type="entry name" value="YgjP-like_metallopeptidase"/>
</dbReference>
<dbReference type="PANTHER" id="PTHR30399:SF1">
    <property type="entry name" value="UTP PYROPHOSPHATASE"/>
    <property type="match status" value="1"/>
</dbReference>
<dbReference type="PANTHER" id="PTHR30399">
    <property type="entry name" value="UNCHARACTERIZED PROTEIN YGJP"/>
    <property type="match status" value="1"/>
</dbReference>
<dbReference type="Pfam" id="PF01863">
    <property type="entry name" value="YgjP-like"/>
    <property type="match status" value="1"/>
</dbReference>
<dbReference type="RefSeq" id="WP_147498905.1">
    <property type="nucleotide sequence ID" value="NZ_VOAV01000018.1"/>
</dbReference>
<dbReference type="InterPro" id="IPR053136">
    <property type="entry name" value="UTP_pyrophosphatase-like"/>
</dbReference>
<accession>A0ABY3G941</accession>
<dbReference type="CDD" id="cd07344">
    <property type="entry name" value="M48_yhfN_like"/>
    <property type="match status" value="1"/>
</dbReference>
<evidence type="ECO:0000313" key="3">
    <source>
        <dbReference type="Proteomes" id="UP000321599"/>
    </source>
</evidence>
<feature type="domain" description="YgjP-like metallopeptidase" evidence="1">
    <location>
        <begin position="45"/>
        <end position="223"/>
    </location>
</feature>
<name>A0ABY3G941_9BACT</name>
<proteinExistence type="predicted"/>
<sequence length="226" mass="26530">MALFSNINSAKNSLNLGNISPFYFKENVLLEYGKFKIECVKKRVKYLRLKITLTGDIKLITPLNATKFQIDSFIKSHIEWIEKTLLKIPKSDPNLVKFLGKSYKIKISNEFKFSGEYIFTPNLQTLNNYANETLKELINQYIAIYSPKIGKSINAIRIKNMTTRWGSCNSKKGYLNFSTQLIQRDKRFIEYVVLHELAHLIYPHHQKQFYDFILSLMPDFKDRLNL</sequence>
<comment type="caution">
    <text evidence="2">The sequence shown here is derived from an EMBL/GenBank/DDBJ whole genome shotgun (WGS) entry which is preliminary data.</text>
</comment>
<keyword evidence="3" id="KW-1185">Reference proteome</keyword>
<gene>
    <name evidence="2" type="ORF">XK09_04555</name>
</gene>
<dbReference type="EMBL" id="VOAV01000018">
    <property type="protein sequence ID" value="TWO29234.1"/>
    <property type="molecule type" value="Genomic_DNA"/>
</dbReference>
<dbReference type="Proteomes" id="UP000321599">
    <property type="component" value="Unassembled WGS sequence"/>
</dbReference>
<evidence type="ECO:0000259" key="1">
    <source>
        <dbReference type="Pfam" id="PF01863"/>
    </source>
</evidence>
<evidence type="ECO:0000313" key="2">
    <source>
        <dbReference type="EMBL" id="TWO29234.1"/>
    </source>
</evidence>
<protein>
    <submittedName>
        <fullName evidence="2">M48 family metallopeptidase</fullName>
    </submittedName>
</protein>